<name>A0ABR0RYP3_9EURO</name>
<dbReference type="SUPFAM" id="SSF53474">
    <property type="entry name" value="alpha/beta-Hydrolases"/>
    <property type="match status" value="1"/>
</dbReference>
<dbReference type="Pfam" id="PF00561">
    <property type="entry name" value="Abhydrolase_1"/>
    <property type="match status" value="1"/>
</dbReference>
<evidence type="ECO:0000259" key="1">
    <source>
        <dbReference type="Pfam" id="PF00561"/>
    </source>
</evidence>
<dbReference type="InterPro" id="IPR000639">
    <property type="entry name" value="Epox_hydrolase-like"/>
</dbReference>
<dbReference type="EMBL" id="JAVHJV010000002">
    <property type="protein sequence ID" value="KAK5945705.1"/>
    <property type="molecule type" value="Genomic_DNA"/>
</dbReference>
<evidence type="ECO:0000313" key="3">
    <source>
        <dbReference type="Proteomes" id="UP001334248"/>
    </source>
</evidence>
<dbReference type="PANTHER" id="PTHR43798:SF33">
    <property type="entry name" value="HYDROLASE, PUTATIVE (AFU_ORTHOLOGUE AFUA_2G14860)-RELATED"/>
    <property type="match status" value="1"/>
</dbReference>
<dbReference type="Proteomes" id="UP001334248">
    <property type="component" value="Unassembled WGS sequence"/>
</dbReference>
<dbReference type="InterPro" id="IPR029058">
    <property type="entry name" value="AB_hydrolase_fold"/>
</dbReference>
<accession>A0ABR0RYP3</accession>
<feature type="domain" description="AB hydrolase-1" evidence="1">
    <location>
        <begin position="28"/>
        <end position="133"/>
    </location>
</feature>
<protein>
    <recommendedName>
        <fullName evidence="1">AB hydrolase-1 domain-containing protein</fullName>
    </recommendedName>
</protein>
<dbReference type="GeneID" id="89996361"/>
<keyword evidence="3" id="KW-1185">Reference proteome</keyword>
<evidence type="ECO:0000313" key="2">
    <source>
        <dbReference type="EMBL" id="KAK5945705.1"/>
    </source>
</evidence>
<dbReference type="Gene3D" id="3.40.50.1820">
    <property type="entry name" value="alpha/beta hydrolase"/>
    <property type="match status" value="1"/>
</dbReference>
<dbReference type="RefSeq" id="XP_064733795.1">
    <property type="nucleotide sequence ID" value="XM_064871342.1"/>
</dbReference>
<organism evidence="2 3">
    <name type="scientific">Knufia obscura</name>
    <dbReference type="NCBI Taxonomy" id="1635080"/>
    <lineage>
        <taxon>Eukaryota</taxon>
        <taxon>Fungi</taxon>
        <taxon>Dikarya</taxon>
        <taxon>Ascomycota</taxon>
        <taxon>Pezizomycotina</taxon>
        <taxon>Eurotiomycetes</taxon>
        <taxon>Chaetothyriomycetidae</taxon>
        <taxon>Chaetothyriales</taxon>
        <taxon>Trichomeriaceae</taxon>
        <taxon>Knufia</taxon>
    </lineage>
</organism>
<dbReference type="PANTHER" id="PTHR43798">
    <property type="entry name" value="MONOACYLGLYCEROL LIPASE"/>
    <property type="match status" value="1"/>
</dbReference>
<gene>
    <name evidence="2" type="ORF">PMZ80_002912</name>
</gene>
<reference evidence="2 3" key="1">
    <citation type="journal article" date="2023" name="Res Sq">
        <title>Genomic and morphological characterization of Knufia obscura isolated from the Mars 2020 spacecraft assembly facility.</title>
        <authorList>
            <person name="Chander A.M."/>
            <person name="Teixeira M.M."/>
            <person name="Singh N.K."/>
            <person name="Williams M.P."/>
            <person name="Parker C.W."/>
            <person name="Leo P."/>
            <person name="Stajich J.E."/>
            <person name="Torok T."/>
            <person name="Tighe S."/>
            <person name="Mason C.E."/>
            <person name="Venkateswaran K."/>
        </authorList>
    </citation>
    <scope>NUCLEOTIDE SEQUENCE [LARGE SCALE GENOMIC DNA]</scope>
    <source>
        <strain evidence="2 3">CCFEE 5817</strain>
    </source>
</reference>
<dbReference type="InterPro" id="IPR050266">
    <property type="entry name" value="AB_hydrolase_sf"/>
</dbReference>
<sequence length="297" mass="32373">MSTQTAQVPHLGGINVAYRATQYDAAKPTLVLAHSFMNSSNLYKAQFEEQSLTSAANLIAVDLLGHGDTRIKSGVEQFTYWDSSIMILQLLDHIKVDKFFALGTSQGGWVVARLALLAPSRMQGIIALGTSMDYESQRTRDLGCWDIAPIGDSLISGWSSTTPTPDFALDDGFLGLLANLGVGPNADSSLVQSMSADTKSHYTGDAGRKRARMSAINLRDRDGLHGRLSDITCPVLWMHGTSDQVYSVANAQEEIVLFVNSKEARLETIEDGHHFLSASNPKDVTKEAVSFIKKYMI</sequence>
<comment type="caution">
    <text evidence="2">The sequence shown here is derived from an EMBL/GenBank/DDBJ whole genome shotgun (WGS) entry which is preliminary data.</text>
</comment>
<dbReference type="PRINTS" id="PR00412">
    <property type="entry name" value="EPOXHYDRLASE"/>
</dbReference>
<proteinExistence type="predicted"/>
<dbReference type="InterPro" id="IPR000073">
    <property type="entry name" value="AB_hydrolase_1"/>
</dbReference>